<evidence type="ECO:0000313" key="3">
    <source>
        <dbReference type="Proteomes" id="UP000000600"/>
    </source>
</evidence>
<reference evidence="2 3" key="1">
    <citation type="journal article" date="2006" name="Nature">
        <title>Global trends of whole-genome duplications revealed by the ciliate Paramecium tetraurelia.</title>
        <authorList>
            <consortium name="Genoscope"/>
            <person name="Aury J.-M."/>
            <person name="Jaillon O."/>
            <person name="Duret L."/>
            <person name="Noel B."/>
            <person name="Jubin C."/>
            <person name="Porcel B.M."/>
            <person name="Segurens B."/>
            <person name="Daubin V."/>
            <person name="Anthouard V."/>
            <person name="Aiach N."/>
            <person name="Arnaiz O."/>
            <person name="Billaut A."/>
            <person name="Beisson J."/>
            <person name="Blanc I."/>
            <person name="Bouhouche K."/>
            <person name="Camara F."/>
            <person name="Duharcourt S."/>
            <person name="Guigo R."/>
            <person name="Gogendeau D."/>
            <person name="Katinka M."/>
            <person name="Keller A.-M."/>
            <person name="Kissmehl R."/>
            <person name="Klotz C."/>
            <person name="Koll F."/>
            <person name="Le Moue A."/>
            <person name="Lepere C."/>
            <person name="Malinsky S."/>
            <person name="Nowacki M."/>
            <person name="Nowak J.K."/>
            <person name="Plattner H."/>
            <person name="Poulain J."/>
            <person name="Ruiz F."/>
            <person name="Serrano V."/>
            <person name="Zagulski M."/>
            <person name="Dessen P."/>
            <person name="Betermier M."/>
            <person name="Weissenbach J."/>
            <person name="Scarpelli C."/>
            <person name="Schachter V."/>
            <person name="Sperling L."/>
            <person name="Meyer E."/>
            <person name="Cohen J."/>
            <person name="Wincker P."/>
        </authorList>
    </citation>
    <scope>NUCLEOTIDE SEQUENCE [LARGE SCALE GENOMIC DNA]</scope>
    <source>
        <strain evidence="2 3">Stock d4-2</strain>
    </source>
</reference>
<gene>
    <name evidence="2" type="ORF">GSPATT00023318001</name>
</gene>
<dbReference type="KEGG" id="ptm:GSPATT00023318001"/>
<keyword evidence="3" id="KW-1185">Reference proteome</keyword>
<dbReference type="AlphaFoldDB" id="A0E4C7"/>
<accession>A0E4C7</accession>
<name>A0E4C7_PARTE</name>
<proteinExistence type="predicted"/>
<evidence type="ECO:0000256" key="1">
    <source>
        <dbReference type="SAM" id="Phobius"/>
    </source>
</evidence>
<dbReference type="Proteomes" id="UP000000600">
    <property type="component" value="Unassembled WGS sequence"/>
</dbReference>
<organism evidence="2 3">
    <name type="scientific">Paramecium tetraurelia</name>
    <dbReference type="NCBI Taxonomy" id="5888"/>
    <lineage>
        <taxon>Eukaryota</taxon>
        <taxon>Sar</taxon>
        <taxon>Alveolata</taxon>
        <taxon>Ciliophora</taxon>
        <taxon>Intramacronucleata</taxon>
        <taxon>Oligohymenophorea</taxon>
        <taxon>Peniculida</taxon>
        <taxon>Parameciidae</taxon>
        <taxon>Paramecium</taxon>
    </lineage>
</organism>
<dbReference type="InParanoid" id="A0E4C7"/>
<evidence type="ECO:0000313" key="2">
    <source>
        <dbReference type="EMBL" id="CAK90144.1"/>
    </source>
</evidence>
<dbReference type="RefSeq" id="XP_001457541.1">
    <property type="nucleotide sequence ID" value="XM_001457504.1"/>
</dbReference>
<dbReference type="HOGENOM" id="CLU_2488253_0_0_1"/>
<keyword evidence="1" id="KW-1133">Transmembrane helix</keyword>
<dbReference type="EMBL" id="CT868658">
    <property type="protein sequence ID" value="CAK90144.1"/>
    <property type="molecule type" value="Genomic_DNA"/>
</dbReference>
<keyword evidence="1" id="KW-0812">Transmembrane</keyword>
<feature type="transmembrane region" description="Helical" evidence="1">
    <location>
        <begin position="57"/>
        <end position="76"/>
    </location>
</feature>
<sequence length="87" mass="10006">MEFESRQFISQSEFNRSEKLTLTTIQQYVSIIVLLLALGDAIMLFVINGFVLNYITLSYAIINVLIVLICIATLVWNNQQKNYLCLN</sequence>
<protein>
    <submittedName>
        <fullName evidence="2">Uncharacterized protein</fullName>
    </submittedName>
</protein>
<feature type="transmembrane region" description="Helical" evidence="1">
    <location>
        <begin position="28"/>
        <end position="51"/>
    </location>
</feature>
<keyword evidence="1" id="KW-0472">Membrane</keyword>
<dbReference type="GeneID" id="5043326"/>